<evidence type="ECO:0000259" key="1">
    <source>
        <dbReference type="Pfam" id="PF12937"/>
    </source>
</evidence>
<keyword evidence="3" id="KW-1185">Reference proteome</keyword>
<reference evidence="2" key="1">
    <citation type="journal article" date="2021" name="Genome Biol. Evol.">
        <title>The assembled and annotated genome of the fairy-ring fungus Marasmius oreades.</title>
        <authorList>
            <person name="Hiltunen M."/>
            <person name="Ament-Velasquez S.L."/>
            <person name="Johannesson H."/>
        </authorList>
    </citation>
    <scope>NUCLEOTIDE SEQUENCE</scope>
    <source>
        <strain evidence="2">03SP1</strain>
    </source>
</reference>
<comment type="caution">
    <text evidence="2">The sequence shown here is derived from an EMBL/GenBank/DDBJ whole genome shotgun (WGS) entry which is preliminary data.</text>
</comment>
<evidence type="ECO:0000313" key="2">
    <source>
        <dbReference type="EMBL" id="KAG7086131.1"/>
    </source>
</evidence>
<feature type="domain" description="F-box" evidence="1">
    <location>
        <begin position="78"/>
        <end position="136"/>
    </location>
</feature>
<dbReference type="Gene3D" id="1.20.1280.50">
    <property type="match status" value="1"/>
</dbReference>
<dbReference type="AlphaFoldDB" id="A0A9P7UMR1"/>
<dbReference type="Pfam" id="PF12937">
    <property type="entry name" value="F-box-like"/>
    <property type="match status" value="1"/>
</dbReference>
<dbReference type="GeneID" id="66071166"/>
<dbReference type="InterPro" id="IPR001810">
    <property type="entry name" value="F-box_dom"/>
</dbReference>
<dbReference type="OrthoDB" id="3365698at2759"/>
<protein>
    <recommendedName>
        <fullName evidence="1">F-box domain-containing protein</fullName>
    </recommendedName>
</protein>
<accession>A0A9P7UMR1</accession>
<evidence type="ECO:0000313" key="3">
    <source>
        <dbReference type="Proteomes" id="UP001049176"/>
    </source>
</evidence>
<dbReference type="RefSeq" id="XP_043002602.1">
    <property type="nucleotide sequence ID" value="XM_043159004.1"/>
</dbReference>
<name>A0A9P7UMR1_9AGAR</name>
<dbReference type="Proteomes" id="UP001049176">
    <property type="component" value="Chromosome 10"/>
</dbReference>
<dbReference type="EMBL" id="CM032190">
    <property type="protein sequence ID" value="KAG7086131.1"/>
    <property type="molecule type" value="Genomic_DNA"/>
</dbReference>
<sequence>MDTDGGIRTLIRTFRAGHPLQPAEAVQLKILGYNLPLRSTGIQEIILKHPQTQKLTEFEQELINIKKRKMVNGLTTPIQNLPPELLSYIFELAVDTNVILGRPGVRGFGAISLSAVCSHWRDVTMGRPALWATLSLYLRHGAVSDPTRKRAKAYLQEAVKRAQNAPLSVIIEFHLFPSFLHPDAIWTMQFLPLLDILMSRTWRSAIIRHTGSEDCFSSLWDSKILSHLQFVQNLEFDVKEPTYGHGSHPLFRHSNFSHFPNLRTLLLPFRNQSFSKIPISYHHLLFHPQLTHLRICTGTDYVNTLKSLRSCATSLETLSLNIFLSITPYENHSRKSEPLPGELLQQESSIICFRALKELVIVATDEPATNGHPLTCVQSVLGLVECPSLVSLTLQSLVGPEFYVRRRAALYGSELGLATFKDFVVRSELSMKLRAFAIRGFEMSDDQALAMLEDLPGLRELTVSEINAYKMGGDVYKVLTGRFFERFRITEEVDAEDLVFLPRLQMFRILVFRKLGEDFEEFVENRGRRTEIYLLDG</sequence>
<organism evidence="2 3">
    <name type="scientific">Marasmius oreades</name>
    <name type="common">fairy-ring Marasmius</name>
    <dbReference type="NCBI Taxonomy" id="181124"/>
    <lineage>
        <taxon>Eukaryota</taxon>
        <taxon>Fungi</taxon>
        <taxon>Dikarya</taxon>
        <taxon>Basidiomycota</taxon>
        <taxon>Agaricomycotina</taxon>
        <taxon>Agaricomycetes</taxon>
        <taxon>Agaricomycetidae</taxon>
        <taxon>Agaricales</taxon>
        <taxon>Marasmiineae</taxon>
        <taxon>Marasmiaceae</taxon>
        <taxon>Marasmius</taxon>
    </lineage>
</organism>
<dbReference type="KEGG" id="more:E1B28_002090"/>
<proteinExistence type="predicted"/>
<gene>
    <name evidence="2" type="ORF">E1B28_002090</name>
</gene>